<gene>
    <name evidence="5" type="ORF">ANN_11172</name>
</gene>
<reference evidence="5 6" key="1">
    <citation type="journal article" date="2022" name="Allergy">
        <title>Genome assembly and annotation of Periplaneta americana reveal a comprehensive cockroach allergen profile.</title>
        <authorList>
            <person name="Wang L."/>
            <person name="Xiong Q."/>
            <person name="Saelim N."/>
            <person name="Wang L."/>
            <person name="Nong W."/>
            <person name="Wan A.T."/>
            <person name="Shi M."/>
            <person name="Liu X."/>
            <person name="Cao Q."/>
            <person name="Hui J.H.L."/>
            <person name="Sookrung N."/>
            <person name="Leung T.F."/>
            <person name="Tungtrongchitr A."/>
            <person name="Tsui S.K.W."/>
        </authorList>
    </citation>
    <scope>NUCLEOTIDE SEQUENCE [LARGE SCALE GENOMIC DNA]</scope>
    <source>
        <strain evidence="5">PWHHKU_190912</strain>
    </source>
</reference>
<feature type="domain" description="Allantoicase" evidence="4">
    <location>
        <begin position="20"/>
        <end position="86"/>
    </location>
</feature>
<evidence type="ECO:0000259" key="4">
    <source>
        <dbReference type="Pfam" id="PF03561"/>
    </source>
</evidence>
<dbReference type="Proteomes" id="UP001148838">
    <property type="component" value="Unassembled WGS sequence"/>
</dbReference>
<proteinExistence type="inferred from homology"/>
<comment type="similarity">
    <text evidence="1">Belongs to the allantoicase family.</text>
</comment>
<evidence type="ECO:0000256" key="1">
    <source>
        <dbReference type="ARBA" id="ARBA00009242"/>
    </source>
</evidence>
<feature type="compositionally biased region" description="Basic and acidic residues" evidence="3">
    <location>
        <begin position="16"/>
        <end position="25"/>
    </location>
</feature>
<dbReference type="PANTHER" id="PTHR12045:SF3">
    <property type="entry name" value="INACTIVE ALLANTOICASE-RELATED"/>
    <property type="match status" value="1"/>
</dbReference>
<feature type="non-terminal residue" evidence="5">
    <location>
        <position position="88"/>
    </location>
</feature>
<dbReference type="InterPro" id="IPR008979">
    <property type="entry name" value="Galactose-bd-like_sf"/>
</dbReference>
<dbReference type="EMBL" id="JAJSOF020000015">
    <property type="protein sequence ID" value="KAJ4441318.1"/>
    <property type="molecule type" value="Genomic_DNA"/>
</dbReference>
<accession>A0ABQ8T5T2</accession>
<organism evidence="5 6">
    <name type="scientific">Periplaneta americana</name>
    <name type="common">American cockroach</name>
    <name type="synonym">Blatta americana</name>
    <dbReference type="NCBI Taxonomy" id="6978"/>
    <lineage>
        <taxon>Eukaryota</taxon>
        <taxon>Metazoa</taxon>
        <taxon>Ecdysozoa</taxon>
        <taxon>Arthropoda</taxon>
        <taxon>Hexapoda</taxon>
        <taxon>Insecta</taxon>
        <taxon>Pterygota</taxon>
        <taxon>Neoptera</taxon>
        <taxon>Polyneoptera</taxon>
        <taxon>Dictyoptera</taxon>
        <taxon>Blattodea</taxon>
        <taxon>Blattoidea</taxon>
        <taxon>Blattidae</taxon>
        <taxon>Blattinae</taxon>
        <taxon>Periplaneta</taxon>
    </lineage>
</organism>
<dbReference type="InterPro" id="IPR015908">
    <property type="entry name" value="Allantoicase_dom"/>
</dbReference>
<dbReference type="PANTHER" id="PTHR12045">
    <property type="entry name" value="ALLANTOICASE"/>
    <property type="match status" value="1"/>
</dbReference>
<dbReference type="Pfam" id="PF03561">
    <property type="entry name" value="Allantoicase"/>
    <property type="match status" value="1"/>
</dbReference>
<feature type="region of interest" description="Disordered" evidence="3">
    <location>
        <begin position="1"/>
        <end position="25"/>
    </location>
</feature>
<evidence type="ECO:0000256" key="3">
    <source>
        <dbReference type="SAM" id="MobiDB-lite"/>
    </source>
</evidence>
<comment type="caution">
    <text evidence="5">The sequence shown here is derived from an EMBL/GenBank/DDBJ whole genome shotgun (WGS) entry which is preliminary data.</text>
</comment>
<dbReference type="InterPro" id="IPR005164">
    <property type="entry name" value="Allantoicase"/>
</dbReference>
<sequence length="88" mass="9927">MKKPHGVKSGDMGGQRAEEPEWHEGEFTECGKWMDGWETRRKRIPGHDWAIIRLGVPGVLHGILLDTAFFTGNYAPRFSLQAAHLSPE</sequence>
<dbReference type="SUPFAM" id="SSF49785">
    <property type="entry name" value="Galactose-binding domain-like"/>
    <property type="match status" value="1"/>
</dbReference>
<evidence type="ECO:0000313" key="5">
    <source>
        <dbReference type="EMBL" id="KAJ4441318.1"/>
    </source>
</evidence>
<keyword evidence="6" id="KW-1185">Reference proteome</keyword>
<evidence type="ECO:0000256" key="2">
    <source>
        <dbReference type="ARBA" id="ARBA00031078"/>
    </source>
</evidence>
<evidence type="ECO:0000313" key="6">
    <source>
        <dbReference type="Proteomes" id="UP001148838"/>
    </source>
</evidence>
<protein>
    <recommendedName>
        <fullName evidence="2">Allantoate amidinohydrolase</fullName>
    </recommendedName>
</protein>
<dbReference type="Gene3D" id="2.60.120.260">
    <property type="entry name" value="Galactose-binding domain-like"/>
    <property type="match status" value="1"/>
</dbReference>
<name>A0ABQ8T5T2_PERAM</name>